<keyword evidence="5 6" id="KW-0472">Membrane</keyword>
<keyword evidence="3 6" id="KW-0812">Transmembrane</keyword>
<evidence type="ECO:0000256" key="3">
    <source>
        <dbReference type="ARBA" id="ARBA00022692"/>
    </source>
</evidence>
<dbReference type="AlphaFoldDB" id="A0A977PJP3"/>
<gene>
    <name evidence="7" type="ORF">IPA_09705</name>
</gene>
<feature type="transmembrane region" description="Helical" evidence="6">
    <location>
        <begin position="60"/>
        <end position="79"/>
    </location>
</feature>
<feature type="transmembrane region" description="Helical" evidence="6">
    <location>
        <begin position="7"/>
        <end position="25"/>
    </location>
</feature>
<dbReference type="InterPro" id="IPR043428">
    <property type="entry name" value="LivM-like"/>
</dbReference>
<feature type="transmembrane region" description="Helical" evidence="6">
    <location>
        <begin position="85"/>
        <end position="103"/>
    </location>
</feature>
<feature type="transmembrane region" description="Helical" evidence="6">
    <location>
        <begin position="31"/>
        <end position="48"/>
    </location>
</feature>
<dbReference type="Proteomes" id="UP001063698">
    <property type="component" value="Chromosome"/>
</dbReference>
<feature type="transmembrane region" description="Helical" evidence="6">
    <location>
        <begin position="210"/>
        <end position="233"/>
    </location>
</feature>
<keyword evidence="8" id="KW-1185">Reference proteome</keyword>
<protein>
    <submittedName>
        <fullName evidence="7">ABC transporter permease</fullName>
    </submittedName>
</protein>
<feature type="transmembrane region" description="Helical" evidence="6">
    <location>
        <begin position="158"/>
        <end position="176"/>
    </location>
</feature>
<dbReference type="GO" id="GO:0015658">
    <property type="term" value="F:branched-chain amino acid transmembrane transporter activity"/>
    <property type="evidence" value="ECO:0007669"/>
    <property type="project" value="InterPro"/>
</dbReference>
<dbReference type="PANTHER" id="PTHR30482">
    <property type="entry name" value="HIGH-AFFINITY BRANCHED-CHAIN AMINO ACID TRANSPORT SYSTEM PERMEASE"/>
    <property type="match status" value="1"/>
</dbReference>
<feature type="transmembrane region" description="Helical" evidence="6">
    <location>
        <begin position="291"/>
        <end position="307"/>
    </location>
</feature>
<dbReference type="InterPro" id="IPR001851">
    <property type="entry name" value="ABC_transp_permease"/>
</dbReference>
<feature type="transmembrane region" description="Helical" evidence="6">
    <location>
        <begin position="245"/>
        <end position="271"/>
    </location>
</feature>
<evidence type="ECO:0000313" key="7">
    <source>
        <dbReference type="EMBL" id="UXD21931.1"/>
    </source>
</evidence>
<keyword evidence="4 6" id="KW-1133">Transmembrane helix</keyword>
<evidence type="ECO:0000256" key="2">
    <source>
        <dbReference type="ARBA" id="ARBA00022475"/>
    </source>
</evidence>
<comment type="subcellular location">
    <subcellularLocation>
        <location evidence="1">Cell membrane</location>
        <topology evidence="1">Multi-pass membrane protein</topology>
    </subcellularLocation>
</comment>
<accession>A0A977PJP3</accession>
<organism evidence="7 8">
    <name type="scientific">Ignicoccus pacificus DSM 13166</name>
    <dbReference type="NCBI Taxonomy" id="940294"/>
    <lineage>
        <taxon>Archaea</taxon>
        <taxon>Thermoproteota</taxon>
        <taxon>Thermoprotei</taxon>
        <taxon>Desulfurococcales</taxon>
        <taxon>Desulfurococcaceae</taxon>
        <taxon>Ignicoccus</taxon>
    </lineage>
</organism>
<dbReference type="Pfam" id="PF02653">
    <property type="entry name" value="BPD_transp_2"/>
    <property type="match status" value="1"/>
</dbReference>
<proteinExistence type="predicted"/>
<dbReference type="GO" id="GO:0005886">
    <property type="term" value="C:plasma membrane"/>
    <property type="evidence" value="ECO:0007669"/>
    <property type="project" value="UniProtKB-SubCell"/>
</dbReference>
<dbReference type="EMBL" id="CP006868">
    <property type="protein sequence ID" value="UXD21931.1"/>
    <property type="molecule type" value="Genomic_DNA"/>
</dbReference>
<sequence>MVDKTGLILGIIVAGIIAAFAAVNVSYTLDLIFFLAFYAIAALSLNLEYGYAGLSNFGKVGFIAVGAYTAGVLSAAYGVPFPLCLIAAAIAAAAVGAFIAIPTVKLREDYLGMSTIIIGEMIRILLRNTPTNSVWGGVFGLRGIKPPFDFITNTFERTIAYVGLSVVLFFFTYILLERWGNSPLGRVLKSIRDDELASKSIGKFTYRYKLLALTLGSALAGLAGALYAFYFLYLNPDTFLPLVTFLIWVMVIIGGMANNAGVVLGTAIVILINRLTQIAKDYIHLPLEPNYFQAMLVGLLIILFLMFRPQGLVPEKPVRTPAWRVLEERAPKEIDYLKEGEGGEENE</sequence>
<evidence type="ECO:0000256" key="4">
    <source>
        <dbReference type="ARBA" id="ARBA00022989"/>
    </source>
</evidence>
<keyword evidence="2" id="KW-1003">Cell membrane</keyword>
<evidence type="ECO:0000256" key="5">
    <source>
        <dbReference type="ARBA" id="ARBA00023136"/>
    </source>
</evidence>
<dbReference type="CDD" id="cd06581">
    <property type="entry name" value="TM_PBP1_LivM_like"/>
    <property type="match status" value="1"/>
</dbReference>
<evidence type="ECO:0000313" key="8">
    <source>
        <dbReference type="Proteomes" id="UP001063698"/>
    </source>
</evidence>
<evidence type="ECO:0000256" key="6">
    <source>
        <dbReference type="SAM" id="Phobius"/>
    </source>
</evidence>
<reference evidence="7" key="1">
    <citation type="submission" date="2013-11" db="EMBL/GenBank/DDBJ databases">
        <title>Comparative genomics of Ignicoccus.</title>
        <authorList>
            <person name="Podar M."/>
        </authorList>
    </citation>
    <scope>NUCLEOTIDE SEQUENCE</scope>
    <source>
        <strain evidence="7">DSM 13166</strain>
    </source>
</reference>
<name>A0A977PJP3_9CREN</name>
<evidence type="ECO:0000256" key="1">
    <source>
        <dbReference type="ARBA" id="ARBA00004651"/>
    </source>
</evidence>
<dbReference type="PANTHER" id="PTHR30482:SF1">
    <property type="entry name" value="BRANCHED-CHAIN AMINO ACID TRANSPORT PERMEASE PROTEIN LIVM-RELATED"/>
    <property type="match status" value="1"/>
</dbReference>
<dbReference type="KEGG" id="ipc:IPA_09705"/>